<dbReference type="SMART" id="SM00220">
    <property type="entry name" value="S_TKc"/>
    <property type="match status" value="1"/>
</dbReference>
<dbReference type="OrthoDB" id="1668230at2759"/>
<dbReference type="InterPro" id="IPR011009">
    <property type="entry name" value="Kinase-like_dom_sf"/>
</dbReference>
<dbReference type="HOGENOM" id="CLU_050275_0_0_1"/>
<dbReference type="PROSITE" id="PS50011">
    <property type="entry name" value="PROTEIN_KINASE_DOM"/>
    <property type="match status" value="1"/>
</dbReference>
<dbReference type="InterPro" id="IPR008271">
    <property type="entry name" value="Ser/Thr_kinase_AS"/>
</dbReference>
<dbReference type="PANTHER" id="PTHR44167">
    <property type="entry name" value="OVARIAN-SPECIFIC SERINE/THREONINE-PROTEIN KINASE LOK-RELATED"/>
    <property type="match status" value="1"/>
</dbReference>
<dbReference type="FunCoup" id="H2AUM3">
    <property type="interactions" value="297"/>
</dbReference>
<dbReference type="GO" id="GO:0004674">
    <property type="term" value="F:protein serine/threonine kinase activity"/>
    <property type="evidence" value="ECO:0007669"/>
    <property type="project" value="TreeGrafter"/>
</dbReference>
<evidence type="ECO:0000313" key="3">
    <source>
        <dbReference type="Proteomes" id="UP000005220"/>
    </source>
</evidence>
<evidence type="ECO:0000313" key="2">
    <source>
        <dbReference type="EMBL" id="CCF58073.1"/>
    </source>
</evidence>
<accession>H2AUM3</accession>
<dbReference type="InterPro" id="IPR000719">
    <property type="entry name" value="Prot_kinase_dom"/>
</dbReference>
<dbReference type="GO" id="GO:0005634">
    <property type="term" value="C:nucleus"/>
    <property type="evidence" value="ECO:0007669"/>
    <property type="project" value="TreeGrafter"/>
</dbReference>
<dbReference type="Gene3D" id="1.10.510.10">
    <property type="entry name" value="Transferase(Phosphotransferase) domain 1"/>
    <property type="match status" value="1"/>
</dbReference>
<keyword evidence="3" id="KW-1185">Reference proteome</keyword>
<sequence>MDTPPTSPTFPIGTTMPQKVLKKSQMSPMHNTLPLSPNKSLHSEYLARNPVVSERNQKSLVYLKEDLQSLLISPTKPTFISSSHMLDFLGNHYSKENIMTRDDLVLSLLSKRVDFPSSERKSFNISSTQMGSGNYSIVYEMTQQDGQTLILKFPKTKRKSKFLLNEALILAYLHDGSFNDIHIVPMDGISYINKSYYKNLRYNENVPCLILEKFDLNLKQLIAILKKNGQDISFELKKKMWWKLFKELMMVFVHLKSRNVVHGDIKTSNILVKGTELNEDMHFYICDFTSSFINLSNDEYLNENVNHEMNHSNFETTLEYCPPQFVETFLSNDNFEFSYETDLYSFGLVLLSYITEEEPFKELQSLRYHSSDTEAMPNGAHMINTSNWLINVIQKNDPINLNINYKTHLLEIWSVELSIVSKILVDRISLEDCMTYVTN</sequence>
<evidence type="ECO:0000259" key="1">
    <source>
        <dbReference type="PROSITE" id="PS50011"/>
    </source>
</evidence>
<name>H2AUM3_KAZAF</name>
<dbReference type="GeneID" id="13882397"/>
<dbReference type="InParanoid" id="H2AUM3"/>
<organism evidence="2 3">
    <name type="scientific">Kazachstania africana (strain ATCC 22294 / BCRC 22015 / CBS 2517 / CECT 1963 / NBRC 1671 / NRRL Y-8276)</name>
    <name type="common">Yeast</name>
    <name type="synonym">Kluyveromyces africanus</name>
    <dbReference type="NCBI Taxonomy" id="1071382"/>
    <lineage>
        <taxon>Eukaryota</taxon>
        <taxon>Fungi</taxon>
        <taxon>Dikarya</taxon>
        <taxon>Ascomycota</taxon>
        <taxon>Saccharomycotina</taxon>
        <taxon>Saccharomycetes</taxon>
        <taxon>Saccharomycetales</taxon>
        <taxon>Saccharomycetaceae</taxon>
        <taxon>Kazachstania</taxon>
    </lineage>
</organism>
<dbReference type="KEGG" id="kaf:KAFR_0D04250"/>
<dbReference type="Pfam" id="PF00069">
    <property type="entry name" value="Pkinase"/>
    <property type="match status" value="1"/>
</dbReference>
<protein>
    <recommendedName>
        <fullName evidence="1">Protein kinase domain-containing protein</fullName>
    </recommendedName>
</protein>
<dbReference type="SUPFAM" id="SSF56112">
    <property type="entry name" value="Protein kinase-like (PK-like)"/>
    <property type="match status" value="1"/>
</dbReference>
<dbReference type="GO" id="GO:0005737">
    <property type="term" value="C:cytoplasm"/>
    <property type="evidence" value="ECO:0007669"/>
    <property type="project" value="TreeGrafter"/>
</dbReference>
<proteinExistence type="predicted"/>
<dbReference type="GO" id="GO:0106279">
    <property type="term" value="P:negative regulation of UDP-N-acetylglucosamine biosynthetic process"/>
    <property type="evidence" value="ECO:0007669"/>
    <property type="project" value="EnsemblFungi"/>
</dbReference>
<dbReference type="RefSeq" id="XP_003957208.1">
    <property type="nucleotide sequence ID" value="XM_003957159.1"/>
</dbReference>
<dbReference type="GO" id="GO:0044773">
    <property type="term" value="P:mitotic DNA damage checkpoint signaling"/>
    <property type="evidence" value="ECO:0007669"/>
    <property type="project" value="TreeGrafter"/>
</dbReference>
<dbReference type="PROSITE" id="PS00108">
    <property type="entry name" value="PROTEIN_KINASE_ST"/>
    <property type="match status" value="1"/>
</dbReference>
<dbReference type="PANTHER" id="PTHR44167:SF24">
    <property type="entry name" value="SERINE_THREONINE-PROTEIN KINASE CHK2"/>
    <property type="match status" value="1"/>
</dbReference>
<gene>
    <name evidence="2" type="primary">KAFR0D04250</name>
    <name evidence="2" type="ORF">KAFR_0D04250</name>
</gene>
<dbReference type="Proteomes" id="UP000005220">
    <property type="component" value="Chromosome 4"/>
</dbReference>
<reference evidence="2 3" key="1">
    <citation type="journal article" date="2011" name="Proc. Natl. Acad. Sci. U.S.A.">
        <title>Evolutionary erosion of yeast sex chromosomes by mating-type switching accidents.</title>
        <authorList>
            <person name="Gordon J.L."/>
            <person name="Armisen D."/>
            <person name="Proux-Wera E."/>
            <person name="Oheigeartaigh S.S."/>
            <person name="Byrne K.P."/>
            <person name="Wolfe K.H."/>
        </authorList>
    </citation>
    <scope>NUCLEOTIDE SEQUENCE [LARGE SCALE GENOMIC DNA]</scope>
    <source>
        <strain evidence="3">ATCC 22294 / BCRC 22015 / CBS 2517 / CECT 1963 / NBRC 1671 / NRRL Y-8276</strain>
    </source>
</reference>
<dbReference type="GO" id="GO:0005524">
    <property type="term" value="F:ATP binding"/>
    <property type="evidence" value="ECO:0007669"/>
    <property type="project" value="InterPro"/>
</dbReference>
<feature type="domain" description="Protein kinase" evidence="1">
    <location>
        <begin position="124"/>
        <end position="439"/>
    </location>
</feature>
<dbReference type="eggNOG" id="ENOG502RW7G">
    <property type="taxonomic scope" value="Eukaryota"/>
</dbReference>
<dbReference type="AlphaFoldDB" id="H2AUM3"/>
<dbReference type="EMBL" id="HE650824">
    <property type="protein sequence ID" value="CCF58073.1"/>
    <property type="molecule type" value="Genomic_DNA"/>
</dbReference>